<evidence type="ECO:0008006" key="4">
    <source>
        <dbReference type="Google" id="ProtNLM"/>
    </source>
</evidence>
<evidence type="ECO:0000313" key="3">
    <source>
        <dbReference type="Proteomes" id="UP000075885"/>
    </source>
</evidence>
<dbReference type="Proteomes" id="UP000075885">
    <property type="component" value="Unassembled WGS sequence"/>
</dbReference>
<organism evidence="2 3">
    <name type="scientific">Anopheles epiroticus</name>
    <dbReference type="NCBI Taxonomy" id="199890"/>
    <lineage>
        <taxon>Eukaryota</taxon>
        <taxon>Metazoa</taxon>
        <taxon>Ecdysozoa</taxon>
        <taxon>Arthropoda</taxon>
        <taxon>Hexapoda</taxon>
        <taxon>Insecta</taxon>
        <taxon>Pterygota</taxon>
        <taxon>Neoptera</taxon>
        <taxon>Endopterygota</taxon>
        <taxon>Diptera</taxon>
        <taxon>Nematocera</taxon>
        <taxon>Culicoidea</taxon>
        <taxon>Culicidae</taxon>
        <taxon>Anophelinae</taxon>
        <taxon>Anopheles</taxon>
    </lineage>
</organism>
<dbReference type="VEuPathDB" id="VectorBase:AEPI002623"/>
<keyword evidence="3" id="KW-1185">Reference proteome</keyword>
<feature type="compositionally biased region" description="Acidic residues" evidence="1">
    <location>
        <begin position="154"/>
        <end position="183"/>
    </location>
</feature>
<dbReference type="EnsemblMetazoa" id="AEPI002623-RA">
    <property type="protein sequence ID" value="AEPI002623-PA"/>
    <property type="gene ID" value="AEPI002623"/>
</dbReference>
<reference evidence="3" key="1">
    <citation type="submission" date="2013-03" db="EMBL/GenBank/DDBJ databases">
        <title>The Genome Sequence of Anopheles epiroticus epiroticus2.</title>
        <authorList>
            <consortium name="The Broad Institute Genomics Platform"/>
            <person name="Neafsey D.E."/>
            <person name="Howell P."/>
            <person name="Walker B."/>
            <person name="Young S.K."/>
            <person name="Zeng Q."/>
            <person name="Gargeya S."/>
            <person name="Fitzgerald M."/>
            <person name="Haas B."/>
            <person name="Abouelleil A."/>
            <person name="Allen A.W."/>
            <person name="Alvarado L."/>
            <person name="Arachchi H.M."/>
            <person name="Berlin A.M."/>
            <person name="Chapman S.B."/>
            <person name="Gainer-Dewar J."/>
            <person name="Goldberg J."/>
            <person name="Griggs A."/>
            <person name="Gujja S."/>
            <person name="Hansen M."/>
            <person name="Howarth C."/>
            <person name="Imamovic A."/>
            <person name="Ireland A."/>
            <person name="Larimer J."/>
            <person name="McCowan C."/>
            <person name="Murphy C."/>
            <person name="Pearson M."/>
            <person name="Poon T.W."/>
            <person name="Priest M."/>
            <person name="Roberts A."/>
            <person name="Saif S."/>
            <person name="Shea T."/>
            <person name="Sisk P."/>
            <person name="Sykes S."/>
            <person name="Wortman J."/>
            <person name="Nusbaum C."/>
            <person name="Birren B."/>
        </authorList>
    </citation>
    <scope>NUCLEOTIDE SEQUENCE [LARGE SCALE GENOMIC DNA]</scope>
    <source>
        <strain evidence="3">Epiroticus2</strain>
    </source>
</reference>
<name>A0A182P6S4_9DIPT</name>
<accession>A0A182P6S4</accession>
<protein>
    <recommendedName>
        <fullName evidence="4">Collagen IV NC1 domain-containing protein</fullName>
    </recommendedName>
</protein>
<dbReference type="Pfam" id="PF01391">
    <property type="entry name" value="Collagen"/>
    <property type="match status" value="1"/>
</dbReference>
<feature type="compositionally biased region" description="Basic residues" evidence="1">
    <location>
        <begin position="30"/>
        <end position="42"/>
    </location>
</feature>
<reference evidence="2" key="2">
    <citation type="submission" date="2020-05" db="UniProtKB">
        <authorList>
            <consortium name="EnsemblMetazoa"/>
        </authorList>
    </citation>
    <scope>IDENTIFICATION</scope>
    <source>
        <strain evidence="2">Epiroticus2</strain>
    </source>
</reference>
<dbReference type="InterPro" id="IPR050938">
    <property type="entry name" value="Collagen_Structural_Proteins"/>
</dbReference>
<feature type="region of interest" description="Disordered" evidence="1">
    <location>
        <begin position="133"/>
        <end position="183"/>
    </location>
</feature>
<dbReference type="PANTHER" id="PTHR37456:SF6">
    <property type="entry name" value="COLLAGEN ALPHA-1(XXIII) CHAIN-LIKE ISOFORM X2"/>
    <property type="match status" value="1"/>
</dbReference>
<evidence type="ECO:0000256" key="1">
    <source>
        <dbReference type="SAM" id="MobiDB-lite"/>
    </source>
</evidence>
<sequence>MKGGQGETGNKGERGDPGLPRQLTGQWNVSHRKYHIKPHPARIGHPGVDEGEELAVRVTCSFTQGTDGIPGQEGPRGEKGGKGDPGPIGKRGRKGDRGDKGDQGVPGLDAPCPLGMDGLPLPGCGWRAPKVYQEPIVPSPPHKDYLPDVTGTENESEYAEEEDDGAPETEDYEEEYADNENGN</sequence>
<dbReference type="AlphaFoldDB" id="A0A182P6S4"/>
<dbReference type="PANTHER" id="PTHR37456">
    <property type="entry name" value="SI:CH211-266K2.1"/>
    <property type="match status" value="1"/>
</dbReference>
<proteinExistence type="predicted"/>
<dbReference type="InterPro" id="IPR008160">
    <property type="entry name" value="Collagen"/>
</dbReference>
<feature type="region of interest" description="Disordered" evidence="1">
    <location>
        <begin position="1"/>
        <end position="114"/>
    </location>
</feature>
<evidence type="ECO:0000313" key="2">
    <source>
        <dbReference type="EnsemblMetazoa" id="AEPI002623-PA"/>
    </source>
</evidence>
<dbReference type="STRING" id="199890.A0A182P6S4"/>